<comment type="caution">
    <text evidence="2">The sequence shown here is derived from an EMBL/GenBank/DDBJ whole genome shotgun (WGS) entry which is preliminary data.</text>
</comment>
<gene>
    <name evidence="2" type="ORF">S01H4_42488</name>
</gene>
<name>X1B743_9ZZZZ</name>
<sequence length="67" mass="8413">MVDQVDRIWKDDRSKMWWEKDDREEQKEEHVGSTPERPNRHREEIIVVPVTYIFISRIRQLSRRLRH</sequence>
<protein>
    <submittedName>
        <fullName evidence="2">Uncharacterized protein</fullName>
    </submittedName>
</protein>
<dbReference type="AlphaFoldDB" id="X1B743"/>
<evidence type="ECO:0000313" key="2">
    <source>
        <dbReference type="EMBL" id="GAG91574.1"/>
    </source>
</evidence>
<accession>X1B743</accession>
<dbReference type="EMBL" id="BART01023335">
    <property type="protein sequence ID" value="GAG91574.1"/>
    <property type="molecule type" value="Genomic_DNA"/>
</dbReference>
<feature type="region of interest" description="Disordered" evidence="1">
    <location>
        <begin position="20"/>
        <end position="40"/>
    </location>
</feature>
<proteinExistence type="predicted"/>
<reference evidence="2" key="1">
    <citation type="journal article" date="2014" name="Front. Microbiol.">
        <title>High frequency of phylogenetically diverse reductive dehalogenase-homologous genes in deep subseafloor sedimentary metagenomes.</title>
        <authorList>
            <person name="Kawai M."/>
            <person name="Futagami T."/>
            <person name="Toyoda A."/>
            <person name="Takaki Y."/>
            <person name="Nishi S."/>
            <person name="Hori S."/>
            <person name="Arai W."/>
            <person name="Tsubouchi T."/>
            <person name="Morono Y."/>
            <person name="Uchiyama I."/>
            <person name="Ito T."/>
            <person name="Fujiyama A."/>
            <person name="Inagaki F."/>
            <person name="Takami H."/>
        </authorList>
    </citation>
    <scope>NUCLEOTIDE SEQUENCE</scope>
    <source>
        <strain evidence="2">Expedition CK06-06</strain>
    </source>
</reference>
<organism evidence="2">
    <name type="scientific">marine sediment metagenome</name>
    <dbReference type="NCBI Taxonomy" id="412755"/>
    <lineage>
        <taxon>unclassified sequences</taxon>
        <taxon>metagenomes</taxon>
        <taxon>ecological metagenomes</taxon>
    </lineage>
</organism>
<evidence type="ECO:0000256" key="1">
    <source>
        <dbReference type="SAM" id="MobiDB-lite"/>
    </source>
</evidence>